<name>A0A7G9Y9N0_9EURY</name>
<protein>
    <submittedName>
        <fullName evidence="1">Uncharacterized protein</fullName>
    </submittedName>
</protein>
<organism evidence="1">
    <name type="scientific">Candidatus Methanogaster sp. ANME-2c ERB4</name>
    <dbReference type="NCBI Taxonomy" id="2759911"/>
    <lineage>
        <taxon>Archaea</taxon>
        <taxon>Methanobacteriati</taxon>
        <taxon>Methanobacteriota</taxon>
        <taxon>Stenosarchaea group</taxon>
        <taxon>Methanomicrobia</taxon>
        <taxon>Methanosarcinales</taxon>
        <taxon>ANME-2 cluster</taxon>
        <taxon>Candidatus Methanogasteraceae</taxon>
        <taxon>Candidatus Methanogaster</taxon>
    </lineage>
</organism>
<dbReference type="AlphaFoldDB" id="A0A7G9Y9N0"/>
<evidence type="ECO:0000313" key="1">
    <source>
        <dbReference type="EMBL" id="QNO44714.1"/>
    </source>
</evidence>
<sequence>MLKMSFERIWRSYWFKLLRKQENRFRMKSLKQFGVRLLAGVNRLIPYYHERLLHMKAEKWMKHCPSLKKHGQSLRAKTH</sequence>
<gene>
    <name evidence="1" type="ORF">LCOPCFJD_00013</name>
</gene>
<proteinExistence type="predicted"/>
<dbReference type="EMBL" id="MT631002">
    <property type="protein sequence ID" value="QNO44714.1"/>
    <property type="molecule type" value="Genomic_DNA"/>
</dbReference>
<reference evidence="1" key="1">
    <citation type="submission" date="2020-06" db="EMBL/GenBank/DDBJ databases">
        <title>Unique genomic features of the anaerobic methanotrophic archaea.</title>
        <authorList>
            <person name="Chadwick G.L."/>
            <person name="Skennerton C.T."/>
            <person name="Laso-Perez R."/>
            <person name="Leu A.O."/>
            <person name="Speth D.R."/>
            <person name="Yu H."/>
            <person name="Morgan-Lang C."/>
            <person name="Hatzenpichler R."/>
            <person name="Goudeau D."/>
            <person name="Malmstrom R."/>
            <person name="Brazelton W.J."/>
            <person name="Woyke T."/>
            <person name="Hallam S.J."/>
            <person name="Tyson G.W."/>
            <person name="Wegener G."/>
            <person name="Boetius A."/>
            <person name="Orphan V."/>
        </authorList>
    </citation>
    <scope>NUCLEOTIDE SEQUENCE</scope>
</reference>
<accession>A0A7G9Y9N0</accession>